<keyword evidence="4" id="KW-0575">Peroxidase</keyword>
<evidence type="ECO:0000256" key="5">
    <source>
        <dbReference type="ARBA" id="ARBA00022862"/>
    </source>
</evidence>
<dbReference type="GO" id="GO:0008379">
    <property type="term" value="F:thioredoxin peroxidase activity"/>
    <property type="evidence" value="ECO:0007669"/>
    <property type="project" value="TreeGrafter"/>
</dbReference>
<dbReference type="GO" id="GO:0034599">
    <property type="term" value="P:cellular response to oxidative stress"/>
    <property type="evidence" value="ECO:0007669"/>
    <property type="project" value="TreeGrafter"/>
</dbReference>
<organism evidence="15 16">
    <name type="scientific">Peptidiphaga gingivicola</name>
    <dbReference type="NCBI Taxonomy" id="2741497"/>
    <lineage>
        <taxon>Bacteria</taxon>
        <taxon>Bacillati</taxon>
        <taxon>Actinomycetota</taxon>
        <taxon>Actinomycetes</taxon>
        <taxon>Actinomycetales</taxon>
        <taxon>Actinomycetaceae</taxon>
        <taxon>Peptidiphaga</taxon>
    </lineage>
</organism>
<dbReference type="CDD" id="cd03017">
    <property type="entry name" value="PRX_BCP"/>
    <property type="match status" value="1"/>
</dbReference>
<evidence type="ECO:0000259" key="14">
    <source>
        <dbReference type="PROSITE" id="PS51352"/>
    </source>
</evidence>
<reference evidence="15 16" key="1">
    <citation type="submission" date="2016-04" db="EMBL/GenBank/DDBJ databases">
        <title>Peptidophaga gingivicola gen. nov., sp. nov., isolated from human subgingival plaque.</title>
        <authorList>
            <person name="Beall C.J."/>
            <person name="Mokrzan E.M."/>
            <person name="Griffen A.L."/>
            <person name="Leys E.J."/>
        </authorList>
    </citation>
    <scope>NUCLEOTIDE SEQUENCE [LARGE SCALE GENOMIC DNA]</scope>
    <source>
        <strain evidence="15 16">BA112</strain>
    </source>
</reference>
<evidence type="ECO:0000256" key="9">
    <source>
        <dbReference type="ARBA" id="ARBA00032824"/>
    </source>
</evidence>
<keyword evidence="8" id="KW-0676">Redox-active center</keyword>
<evidence type="ECO:0000313" key="15">
    <source>
        <dbReference type="EMBL" id="OAP86731.1"/>
    </source>
</evidence>
<dbReference type="STRING" id="1823756.A4H34_06340"/>
<dbReference type="EMBL" id="LVZK01000001">
    <property type="protein sequence ID" value="OAP86731.1"/>
    <property type="molecule type" value="Genomic_DNA"/>
</dbReference>
<evidence type="ECO:0000256" key="10">
    <source>
        <dbReference type="ARBA" id="ARBA00038489"/>
    </source>
</evidence>
<dbReference type="PANTHER" id="PTHR42801">
    <property type="entry name" value="THIOREDOXIN-DEPENDENT PEROXIDE REDUCTASE"/>
    <property type="match status" value="1"/>
</dbReference>
<comment type="catalytic activity">
    <reaction evidence="12">
        <text>a hydroperoxide + [thioredoxin]-dithiol = an alcohol + [thioredoxin]-disulfide + H2O</text>
        <dbReference type="Rhea" id="RHEA:62620"/>
        <dbReference type="Rhea" id="RHEA-COMP:10698"/>
        <dbReference type="Rhea" id="RHEA-COMP:10700"/>
        <dbReference type="ChEBI" id="CHEBI:15377"/>
        <dbReference type="ChEBI" id="CHEBI:29950"/>
        <dbReference type="ChEBI" id="CHEBI:30879"/>
        <dbReference type="ChEBI" id="CHEBI:35924"/>
        <dbReference type="ChEBI" id="CHEBI:50058"/>
        <dbReference type="EC" id="1.11.1.24"/>
    </reaction>
</comment>
<evidence type="ECO:0000256" key="7">
    <source>
        <dbReference type="ARBA" id="ARBA00023157"/>
    </source>
</evidence>
<dbReference type="InterPro" id="IPR050924">
    <property type="entry name" value="Peroxiredoxin_BCP/PrxQ"/>
</dbReference>
<comment type="subunit">
    <text evidence="2">Monomer.</text>
</comment>
<dbReference type="InterPro" id="IPR024706">
    <property type="entry name" value="Peroxiredoxin_AhpC-typ"/>
</dbReference>
<accession>A0A179B6H7</accession>
<dbReference type="GO" id="GO:0005737">
    <property type="term" value="C:cytoplasm"/>
    <property type="evidence" value="ECO:0007669"/>
    <property type="project" value="TreeGrafter"/>
</dbReference>
<dbReference type="EC" id="1.11.1.24" evidence="3"/>
<evidence type="ECO:0000256" key="4">
    <source>
        <dbReference type="ARBA" id="ARBA00022559"/>
    </source>
</evidence>
<dbReference type="PANTHER" id="PTHR42801:SF4">
    <property type="entry name" value="AHPC_TSA FAMILY PROTEIN"/>
    <property type="match status" value="1"/>
</dbReference>
<keyword evidence="7" id="KW-1015">Disulfide bond</keyword>
<evidence type="ECO:0000256" key="13">
    <source>
        <dbReference type="PIRSR" id="PIRSR000239-1"/>
    </source>
</evidence>
<dbReference type="OrthoDB" id="9812811at2"/>
<dbReference type="FunFam" id="3.40.30.10:FF:000007">
    <property type="entry name" value="Thioredoxin-dependent thiol peroxidase"/>
    <property type="match status" value="1"/>
</dbReference>
<evidence type="ECO:0000256" key="3">
    <source>
        <dbReference type="ARBA" id="ARBA00013017"/>
    </source>
</evidence>
<dbReference type="Pfam" id="PF00578">
    <property type="entry name" value="AhpC-TSA"/>
    <property type="match status" value="1"/>
</dbReference>
<gene>
    <name evidence="15" type="ORF">A4H34_06340</name>
</gene>
<comment type="caution">
    <text evidence="15">The sequence shown here is derived from an EMBL/GenBank/DDBJ whole genome shotgun (WGS) entry which is preliminary data.</text>
</comment>
<feature type="domain" description="Thioredoxin" evidence="14">
    <location>
        <begin position="4"/>
        <end position="157"/>
    </location>
</feature>
<dbReference type="InterPro" id="IPR036249">
    <property type="entry name" value="Thioredoxin-like_sf"/>
</dbReference>
<dbReference type="AlphaFoldDB" id="A0A179B6H7"/>
<protein>
    <recommendedName>
        <fullName evidence="3">thioredoxin-dependent peroxiredoxin</fullName>
        <ecNumber evidence="3">1.11.1.24</ecNumber>
    </recommendedName>
    <alternativeName>
        <fullName evidence="11">Bacterioferritin comigratory protein</fullName>
    </alternativeName>
    <alternativeName>
        <fullName evidence="9">Thioredoxin peroxidase</fullName>
    </alternativeName>
</protein>
<comment type="similarity">
    <text evidence="10">Belongs to the peroxiredoxin family. BCP/PrxQ subfamily.</text>
</comment>
<keyword evidence="6" id="KW-0560">Oxidoreductase</keyword>
<dbReference type="PIRSF" id="PIRSF000239">
    <property type="entry name" value="AHPC"/>
    <property type="match status" value="1"/>
</dbReference>
<evidence type="ECO:0000256" key="11">
    <source>
        <dbReference type="ARBA" id="ARBA00041373"/>
    </source>
</evidence>
<evidence type="ECO:0000256" key="8">
    <source>
        <dbReference type="ARBA" id="ARBA00023284"/>
    </source>
</evidence>
<comment type="function">
    <text evidence="1">Thiol-specific peroxidase that catalyzes the reduction of hydrogen peroxide and organic hydroperoxides to water and alcohols, respectively. Plays a role in cell protection against oxidative stress by detoxifying peroxides and as sensor of hydrogen peroxide-mediated signaling events.</text>
</comment>
<evidence type="ECO:0000256" key="6">
    <source>
        <dbReference type="ARBA" id="ARBA00023002"/>
    </source>
</evidence>
<evidence type="ECO:0000256" key="1">
    <source>
        <dbReference type="ARBA" id="ARBA00003330"/>
    </source>
</evidence>
<dbReference type="RefSeq" id="WP_064231418.1">
    <property type="nucleotide sequence ID" value="NZ_LVZK01000001.1"/>
</dbReference>
<dbReference type="GO" id="GO:0045454">
    <property type="term" value="P:cell redox homeostasis"/>
    <property type="evidence" value="ECO:0007669"/>
    <property type="project" value="TreeGrafter"/>
</dbReference>
<dbReference type="Proteomes" id="UP000078368">
    <property type="component" value="Unassembled WGS sequence"/>
</dbReference>
<feature type="active site" description="Cysteine sulfenic acid (-SOH) intermediate; for peroxidase activity" evidence="13">
    <location>
        <position position="48"/>
    </location>
</feature>
<name>A0A179B6H7_9ACTO</name>
<sequence>MVKLDVGDIAPDFTLPSTDGDIRLSEALGKAEKGVIVYFYPKAMTPGCTTEACDFRDSLNSLKGAGYSVVGVSPDSLGSLEKFARRDALNFPLASDPERDVMEAYGAFGEKKNYGKIVRGVIRSTFVVGKDGKILLANCNVKAKGHVARLRKELGID</sequence>
<keyword evidence="5" id="KW-0049">Antioxidant</keyword>
<dbReference type="InterPro" id="IPR013766">
    <property type="entry name" value="Thioredoxin_domain"/>
</dbReference>
<evidence type="ECO:0000256" key="2">
    <source>
        <dbReference type="ARBA" id="ARBA00011245"/>
    </source>
</evidence>
<dbReference type="SUPFAM" id="SSF52833">
    <property type="entry name" value="Thioredoxin-like"/>
    <property type="match status" value="1"/>
</dbReference>
<dbReference type="InterPro" id="IPR000866">
    <property type="entry name" value="AhpC/TSA"/>
</dbReference>
<evidence type="ECO:0000313" key="16">
    <source>
        <dbReference type="Proteomes" id="UP000078368"/>
    </source>
</evidence>
<evidence type="ECO:0000256" key="12">
    <source>
        <dbReference type="ARBA" id="ARBA00049091"/>
    </source>
</evidence>
<keyword evidence="16" id="KW-1185">Reference proteome</keyword>
<proteinExistence type="inferred from homology"/>
<dbReference type="Gene3D" id="3.40.30.10">
    <property type="entry name" value="Glutaredoxin"/>
    <property type="match status" value="1"/>
</dbReference>
<dbReference type="PROSITE" id="PS51352">
    <property type="entry name" value="THIOREDOXIN_2"/>
    <property type="match status" value="1"/>
</dbReference>